<proteinExistence type="predicted"/>
<feature type="compositionally biased region" description="Polar residues" evidence="1">
    <location>
        <begin position="1"/>
        <end position="21"/>
    </location>
</feature>
<sequence length="63" mass="7393">MLFVSNQEKSISEQSLSPRRSQTWRREDQGKRKRSQEWLLSKVQRHPNLVSFTSTCAACGVIW</sequence>
<organism evidence="2">
    <name type="scientific">Arundo donax</name>
    <name type="common">Giant reed</name>
    <name type="synonym">Donax arundinaceus</name>
    <dbReference type="NCBI Taxonomy" id="35708"/>
    <lineage>
        <taxon>Eukaryota</taxon>
        <taxon>Viridiplantae</taxon>
        <taxon>Streptophyta</taxon>
        <taxon>Embryophyta</taxon>
        <taxon>Tracheophyta</taxon>
        <taxon>Spermatophyta</taxon>
        <taxon>Magnoliopsida</taxon>
        <taxon>Liliopsida</taxon>
        <taxon>Poales</taxon>
        <taxon>Poaceae</taxon>
        <taxon>PACMAD clade</taxon>
        <taxon>Arundinoideae</taxon>
        <taxon>Arundineae</taxon>
        <taxon>Arundo</taxon>
    </lineage>
</organism>
<reference evidence="2" key="1">
    <citation type="submission" date="2014-09" db="EMBL/GenBank/DDBJ databases">
        <authorList>
            <person name="Magalhaes I.L.F."/>
            <person name="Oliveira U."/>
            <person name="Santos F.R."/>
            <person name="Vidigal T.H.D.A."/>
            <person name="Brescovit A.D."/>
            <person name="Santos A.J."/>
        </authorList>
    </citation>
    <scope>NUCLEOTIDE SEQUENCE</scope>
    <source>
        <tissue evidence="2">Shoot tissue taken approximately 20 cm above the soil surface</tissue>
    </source>
</reference>
<dbReference type="EMBL" id="GBRH01275035">
    <property type="protein sequence ID" value="JAD22860.1"/>
    <property type="molecule type" value="Transcribed_RNA"/>
</dbReference>
<dbReference type="AlphaFoldDB" id="A0A0A8YBN0"/>
<accession>A0A0A8YBN0</accession>
<protein>
    <submittedName>
        <fullName evidence="2">Uncharacterized protein</fullName>
    </submittedName>
</protein>
<evidence type="ECO:0000313" key="2">
    <source>
        <dbReference type="EMBL" id="JAD22860.1"/>
    </source>
</evidence>
<reference evidence="2" key="2">
    <citation type="journal article" date="2015" name="Data Brief">
        <title>Shoot transcriptome of the giant reed, Arundo donax.</title>
        <authorList>
            <person name="Barrero R.A."/>
            <person name="Guerrero F.D."/>
            <person name="Moolhuijzen P."/>
            <person name="Goolsby J.A."/>
            <person name="Tidwell J."/>
            <person name="Bellgard S.E."/>
            <person name="Bellgard M.I."/>
        </authorList>
    </citation>
    <scope>NUCLEOTIDE SEQUENCE</scope>
    <source>
        <tissue evidence="2">Shoot tissue taken approximately 20 cm above the soil surface</tissue>
    </source>
</reference>
<evidence type="ECO:0000256" key="1">
    <source>
        <dbReference type="SAM" id="MobiDB-lite"/>
    </source>
</evidence>
<name>A0A0A8YBN0_ARUDO</name>
<feature type="region of interest" description="Disordered" evidence="1">
    <location>
        <begin position="1"/>
        <end position="33"/>
    </location>
</feature>